<evidence type="ECO:0000256" key="11">
    <source>
        <dbReference type="ARBA" id="ARBA00023180"/>
    </source>
</evidence>
<dbReference type="GO" id="GO:0006865">
    <property type="term" value="P:amino acid transport"/>
    <property type="evidence" value="ECO:0007669"/>
    <property type="project" value="UniProtKB-KW"/>
</dbReference>
<feature type="transmembrane region" description="Helical" evidence="15">
    <location>
        <begin position="474"/>
        <end position="493"/>
    </location>
</feature>
<dbReference type="InterPro" id="IPR001969">
    <property type="entry name" value="Aspartic_peptidase_AS"/>
</dbReference>
<evidence type="ECO:0000256" key="4">
    <source>
        <dbReference type="ARBA" id="ARBA00022670"/>
    </source>
</evidence>
<dbReference type="InterPro" id="IPR032861">
    <property type="entry name" value="TAXi_N"/>
</dbReference>
<dbReference type="InterPro" id="IPR021109">
    <property type="entry name" value="Peptidase_aspartic_dom_sf"/>
</dbReference>
<dbReference type="AlphaFoldDB" id="A0AAE1WMD4"/>
<keyword evidence="6" id="KW-0064">Aspartyl protease</keyword>
<dbReference type="InterPro" id="IPR013057">
    <property type="entry name" value="AA_transpt_TM"/>
</dbReference>
<reference evidence="17" key="2">
    <citation type="journal article" date="2024" name="Plant">
        <title>Genomic evolution and insights into agronomic trait innovations of Sesamum species.</title>
        <authorList>
            <person name="Miao H."/>
            <person name="Wang L."/>
            <person name="Qu L."/>
            <person name="Liu H."/>
            <person name="Sun Y."/>
            <person name="Le M."/>
            <person name="Wang Q."/>
            <person name="Wei S."/>
            <person name="Zheng Y."/>
            <person name="Lin W."/>
            <person name="Duan Y."/>
            <person name="Cao H."/>
            <person name="Xiong S."/>
            <person name="Wang X."/>
            <person name="Wei L."/>
            <person name="Li C."/>
            <person name="Ma Q."/>
            <person name="Ju M."/>
            <person name="Zhao R."/>
            <person name="Li G."/>
            <person name="Mu C."/>
            <person name="Tian Q."/>
            <person name="Mei H."/>
            <person name="Zhang T."/>
            <person name="Gao T."/>
            <person name="Zhang H."/>
        </authorList>
    </citation>
    <scope>NUCLEOTIDE SEQUENCE</scope>
    <source>
        <strain evidence="17">K16</strain>
    </source>
</reference>
<keyword evidence="7" id="KW-0378">Hydrolase</keyword>
<keyword evidence="5 15" id="KW-0812">Transmembrane</keyword>
<dbReference type="Pfam" id="PF14541">
    <property type="entry name" value="TAXi_C"/>
    <property type="match status" value="1"/>
</dbReference>
<feature type="active site" evidence="13">
    <location>
        <position position="599"/>
    </location>
</feature>
<comment type="similarity">
    <text evidence="12">Belongs to the amino acid/polyamine transporter 2 family. Amino acid/auxin permease (AAAP) (TC 2.A.18.5) subfamily.</text>
</comment>
<keyword evidence="3" id="KW-0813">Transport</keyword>
<evidence type="ECO:0000256" key="5">
    <source>
        <dbReference type="ARBA" id="ARBA00022692"/>
    </source>
</evidence>
<gene>
    <name evidence="17" type="ORF">Sango_1458400</name>
</gene>
<proteinExistence type="inferred from homology"/>
<evidence type="ECO:0000313" key="17">
    <source>
        <dbReference type="EMBL" id="KAK4396218.1"/>
    </source>
</evidence>
<dbReference type="InterPro" id="IPR032799">
    <property type="entry name" value="TAXi_C"/>
</dbReference>
<sequence>MQQLEKELGPDRAIEIETDDEENEAERVCHDLEDDTESDITGPCRGGLSSDCLDHDASTFWPQSYRRSMDMYTSMTPPSISYLKDNSFLASADKRSQTLDTESSLFKPLVSSARVDRDFPSLIPVEGSTICELTRSVSELPPTDQCSYTQSLLNAINALCGIGILSTPYALKEGGWFSILILFILGTITCYTGILLKRCLESSPHLQTYPDIGQAAFGLRGRICIAAILYVELYSSCVEFLIMMSDNLAASFPNVQMDVAGIHLDSYQVCAIASTLVILPTVWLRNLSLLSFISAGGVVTLALVVVCLLWVGVATDVGFHPSGKALDYTKLPITIGIYSFCYGSHSVFPNIYSSMKEPSRFPSVLVISFLVAALLYAGVAVCGFLMFGEATNPQFTLNLPTNFVASDIAGWSVIVAPLTKFGLSITPVALGIEELLPAAQLRSHTMSVLIRTCLVVSTLVVALAVPYFGSLMALIGSFLVMLVSVILPCACYMRIDKGRLTKLQTLGCSKWFLYFVEVIPIESETLRLRVREALPFSRVRQNSGPLVVSRSNATSVLVLPLKTQEIQSPPSKLPFTHNVTLTVSLAVGTPPQNVTMVLDTGSELSWLQCNTTRRDRPVFDPTGSLSYTPIACSSPTCTTQTQDFSIPASCDSKNLCHAILSYADASSSEGNLAMDNFTFSGSHFPGTIFGCMDSGFSSNSDEDSKTTGLMGMNRGSLSFVSQMGFKKFSYCISGSDFSGILLFGDSNFTWLLPLNYTPLIQISTPLPYFDRVAYTVQLEGIKVSQKLLQLPKSIFEPDHTGAGQTMVDSGTQFTFLLGPAYTALRNEFINQTASVLRVLEDPNFVFQEAFDLCFLIPINSSSLPELPPVSLVFRGAEITVSGERLLYRVPDETRGNDSVHCFTFGNSDLLAIEAYIIGHHHQQNIWMEFDLEKSRIGVAKVRCDLAGQRFGIYH</sequence>
<evidence type="ECO:0000256" key="8">
    <source>
        <dbReference type="ARBA" id="ARBA00022970"/>
    </source>
</evidence>
<dbReference type="EMBL" id="JACGWL010000008">
    <property type="protein sequence ID" value="KAK4396218.1"/>
    <property type="molecule type" value="Genomic_DNA"/>
</dbReference>
<feature type="transmembrane region" description="Helical" evidence="15">
    <location>
        <begin position="408"/>
        <end position="436"/>
    </location>
</feature>
<dbReference type="FunFam" id="2.40.70.10:FF:000046">
    <property type="entry name" value="Aspartic proteinase PCS1"/>
    <property type="match status" value="1"/>
</dbReference>
<comment type="caution">
    <text evidence="17">The sequence shown here is derived from an EMBL/GenBank/DDBJ whole genome shotgun (WGS) entry which is preliminary data.</text>
</comment>
<evidence type="ECO:0000256" key="3">
    <source>
        <dbReference type="ARBA" id="ARBA00022448"/>
    </source>
</evidence>
<keyword evidence="9 15" id="KW-1133">Transmembrane helix</keyword>
<feature type="region of interest" description="Disordered" evidence="14">
    <location>
        <begin position="1"/>
        <end position="25"/>
    </location>
</feature>
<keyword evidence="4" id="KW-0645">Protease</keyword>
<dbReference type="GO" id="GO:0016020">
    <property type="term" value="C:membrane"/>
    <property type="evidence" value="ECO:0007669"/>
    <property type="project" value="UniProtKB-SubCell"/>
</dbReference>
<feature type="transmembrane region" description="Helical" evidence="15">
    <location>
        <begin position="223"/>
        <end position="244"/>
    </location>
</feature>
<accession>A0AAE1WMD4</accession>
<dbReference type="Pfam" id="PF14543">
    <property type="entry name" value="TAXi_N"/>
    <property type="match status" value="1"/>
</dbReference>
<dbReference type="Gene3D" id="2.40.70.10">
    <property type="entry name" value="Acid Proteases"/>
    <property type="match status" value="2"/>
</dbReference>
<evidence type="ECO:0000256" key="14">
    <source>
        <dbReference type="SAM" id="MobiDB-lite"/>
    </source>
</evidence>
<dbReference type="InterPro" id="IPR033121">
    <property type="entry name" value="PEPTIDASE_A1"/>
</dbReference>
<name>A0AAE1WMD4_9LAMI</name>
<dbReference type="PANTHER" id="PTHR47965">
    <property type="entry name" value="ASPARTYL PROTEASE-RELATED"/>
    <property type="match status" value="1"/>
</dbReference>
<feature type="transmembrane region" description="Helical" evidence="15">
    <location>
        <begin position="176"/>
        <end position="196"/>
    </location>
</feature>
<dbReference type="PANTHER" id="PTHR47965:SF77">
    <property type="entry name" value="ASPARTIC PROTEINASE PCS1"/>
    <property type="match status" value="1"/>
</dbReference>
<protein>
    <submittedName>
        <fullName evidence="17">Aspartic proteinase PCS1</fullName>
    </submittedName>
</protein>
<feature type="compositionally biased region" description="Basic and acidic residues" evidence="14">
    <location>
        <begin position="1"/>
        <end position="15"/>
    </location>
</feature>
<keyword evidence="10 15" id="KW-0472">Membrane</keyword>
<evidence type="ECO:0000256" key="6">
    <source>
        <dbReference type="ARBA" id="ARBA00022750"/>
    </source>
</evidence>
<evidence type="ECO:0000256" key="7">
    <source>
        <dbReference type="ARBA" id="ARBA00022801"/>
    </source>
</evidence>
<feature type="domain" description="Peptidase A1" evidence="16">
    <location>
        <begin position="581"/>
        <end position="939"/>
    </location>
</feature>
<evidence type="ECO:0000313" key="18">
    <source>
        <dbReference type="Proteomes" id="UP001289374"/>
    </source>
</evidence>
<feature type="active site" evidence="13">
    <location>
        <position position="808"/>
    </location>
</feature>
<keyword evidence="11" id="KW-0325">Glycoprotein</keyword>
<dbReference type="FunFam" id="1.20.1740.10:FF:000047">
    <property type="entry name" value="Amino acid transporter AVT1A"/>
    <property type="match status" value="1"/>
</dbReference>
<evidence type="ECO:0000256" key="15">
    <source>
        <dbReference type="SAM" id="Phobius"/>
    </source>
</evidence>
<dbReference type="Pfam" id="PF01490">
    <property type="entry name" value="Aa_trans"/>
    <property type="match status" value="1"/>
</dbReference>
<evidence type="ECO:0000256" key="10">
    <source>
        <dbReference type="ARBA" id="ARBA00023136"/>
    </source>
</evidence>
<dbReference type="Proteomes" id="UP001289374">
    <property type="component" value="Unassembled WGS sequence"/>
</dbReference>
<dbReference type="InterPro" id="IPR034161">
    <property type="entry name" value="Pepsin-like_plant"/>
</dbReference>
<feature type="transmembrane region" description="Helical" evidence="15">
    <location>
        <begin position="448"/>
        <end position="468"/>
    </location>
</feature>
<evidence type="ECO:0000256" key="12">
    <source>
        <dbReference type="ARBA" id="ARBA00049662"/>
    </source>
</evidence>
<evidence type="ECO:0000256" key="9">
    <source>
        <dbReference type="ARBA" id="ARBA00022989"/>
    </source>
</evidence>
<dbReference type="InterPro" id="IPR001461">
    <property type="entry name" value="Aspartic_peptidase_A1"/>
</dbReference>
<evidence type="ECO:0000256" key="2">
    <source>
        <dbReference type="ARBA" id="ARBA00007447"/>
    </source>
</evidence>
<dbReference type="GO" id="GO:0004190">
    <property type="term" value="F:aspartic-type endopeptidase activity"/>
    <property type="evidence" value="ECO:0007669"/>
    <property type="project" value="UniProtKB-KW"/>
</dbReference>
<feature type="transmembrane region" description="Helical" evidence="15">
    <location>
        <begin position="364"/>
        <end position="388"/>
    </location>
</feature>
<keyword evidence="8" id="KW-0029">Amino-acid transport</keyword>
<reference evidence="17" key="1">
    <citation type="submission" date="2020-06" db="EMBL/GenBank/DDBJ databases">
        <authorList>
            <person name="Li T."/>
            <person name="Hu X."/>
            <person name="Zhang T."/>
            <person name="Song X."/>
            <person name="Zhang H."/>
            <person name="Dai N."/>
            <person name="Sheng W."/>
            <person name="Hou X."/>
            <person name="Wei L."/>
        </authorList>
    </citation>
    <scope>NUCLEOTIDE SEQUENCE</scope>
    <source>
        <strain evidence="17">K16</strain>
        <tissue evidence="17">Leaf</tissue>
    </source>
</reference>
<organism evidence="17 18">
    <name type="scientific">Sesamum angolense</name>
    <dbReference type="NCBI Taxonomy" id="2727404"/>
    <lineage>
        <taxon>Eukaryota</taxon>
        <taxon>Viridiplantae</taxon>
        <taxon>Streptophyta</taxon>
        <taxon>Embryophyta</taxon>
        <taxon>Tracheophyta</taxon>
        <taxon>Spermatophyta</taxon>
        <taxon>Magnoliopsida</taxon>
        <taxon>eudicotyledons</taxon>
        <taxon>Gunneridae</taxon>
        <taxon>Pentapetalae</taxon>
        <taxon>asterids</taxon>
        <taxon>lamiids</taxon>
        <taxon>Lamiales</taxon>
        <taxon>Pedaliaceae</taxon>
        <taxon>Sesamum</taxon>
    </lineage>
</organism>
<feature type="transmembrane region" description="Helical" evidence="15">
    <location>
        <begin position="289"/>
        <end position="311"/>
    </location>
</feature>
<comment type="similarity">
    <text evidence="2">Belongs to the peptidase A1 family.</text>
</comment>
<evidence type="ECO:0000256" key="1">
    <source>
        <dbReference type="ARBA" id="ARBA00004141"/>
    </source>
</evidence>
<dbReference type="CDD" id="cd05476">
    <property type="entry name" value="pepsin_A_like_plant"/>
    <property type="match status" value="1"/>
</dbReference>
<comment type="subcellular location">
    <subcellularLocation>
        <location evidence="1">Membrane</location>
        <topology evidence="1">Multi-pass membrane protein</topology>
    </subcellularLocation>
</comment>
<evidence type="ECO:0000259" key="16">
    <source>
        <dbReference type="PROSITE" id="PS51767"/>
    </source>
</evidence>
<dbReference type="GO" id="GO:0006508">
    <property type="term" value="P:proteolysis"/>
    <property type="evidence" value="ECO:0007669"/>
    <property type="project" value="UniProtKB-KW"/>
</dbReference>
<feature type="transmembrane region" description="Helical" evidence="15">
    <location>
        <begin position="264"/>
        <end position="282"/>
    </location>
</feature>
<evidence type="ECO:0000256" key="13">
    <source>
        <dbReference type="PIRSR" id="PIRSR601461-1"/>
    </source>
</evidence>
<keyword evidence="18" id="KW-1185">Reference proteome</keyword>
<feature type="transmembrane region" description="Helical" evidence="15">
    <location>
        <begin position="331"/>
        <end position="352"/>
    </location>
</feature>
<dbReference type="PROSITE" id="PS00141">
    <property type="entry name" value="ASP_PROTEASE"/>
    <property type="match status" value="1"/>
</dbReference>
<dbReference type="FunFam" id="2.40.70.10:FF:000073">
    <property type="entry name" value="Aspartic proteinase PCS1"/>
    <property type="match status" value="1"/>
</dbReference>
<dbReference type="SUPFAM" id="SSF50630">
    <property type="entry name" value="Acid proteases"/>
    <property type="match status" value="1"/>
</dbReference>
<dbReference type="PROSITE" id="PS51767">
    <property type="entry name" value="PEPTIDASE_A1"/>
    <property type="match status" value="1"/>
</dbReference>